<keyword evidence="2" id="KW-0695">RNA-directed DNA polymerase</keyword>
<dbReference type="EC" id="2.7.7.49" evidence="2"/>
<evidence type="ECO:0000259" key="1">
    <source>
        <dbReference type="PROSITE" id="PS50878"/>
    </source>
</evidence>
<dbReference type="HOGENOM" id="CLU_776799_0_0_1"/>
<name>B7QBI0_IXOSC</name>
<dbReference type="InParanoid" id="B7QBI0"/>
<dbReference type="Proteomes" id="UP000001555">
    <property type="component" value="Unassembled WGS sequence"/>
</dbReference>
<dbReference type="VEuPathDB" id="VectorBase:ISCP_023467"/>
<dbReference type="InterPro" id="IPR000477">
    <property type="entry name" value="RT_dom"/>
</dbReference>
<dbReference type="AlphaFoldDB" id="B7QBI0"/>
<dbReference type="Pfam" id="PF00078">
    <property type="entry name" value="RVT_1"/>
    <property type="match status" value="1"/>
</dbReference>
<dbReference type="PaxDb" id="6945-B7QBI0"/>
<dbReference type="EMBL" id="ABJB010593931">
    <property type="status" value="NOT_ANNOTATED_CDS"/>
    <property type="molecule type" value="Genomic_DNA"/>
</dbReference>
<reference evidence="2 4" key="1">
    <citation type="submission" date="2008-03" db="EMBL/GenBank/DDBJ databases">
        <title>Annotation of Ixodes scapularis.</title>
        <authorList>
            <consortium name="Ixodes scapularis Genome Project Consortium"/>
            <person name="Caler E."/>
            <person name="Hannick L.I."/>
            <person name="Bidwell S."/>
            <person name="Joardar V."/>
            <person name="Thiagarajan M."/>
            <person name="Amedeo P."/>
            <person name="Galinsky K.J."/>
            <person name="Schobel S."/>
            <person name="Inman J."/>
            <person name="Hostetler J."/>
            <person name="Miller J."/>
            <person name="Hammond M."/>
            <person name="Megy K."/>
            <person name="Lawson D."/>
            <person name="Kodira C."/>
            <person name="Sutton G."/>
            <person name="Meyer J."/>
            <person name="Hill C.A."/>
            <person name="Birren B."/>
            <person name="Nene V."/>
            <person name="Collins F."/>
            <person name="Alarcon-Chaidez F."/>
            <person name="Wikel S."/>
            <person name="Strausberg R."/>
        </authorList>
    </citation>
    <scope>NUCLEOTIDE SEQUENCE [LARGE SCALE GENOMIC DNA]</scope>
    <source>
        <strain evidence="4">Wikel</strain>
        <strain evidence="2">Wikel colony</strain>
    </source>
</reference>
<dbReference type="OrthoDB" id="6503643at2759"/>
<evidence type="ECO:0000313" key="4">
    <source>
        <dbReference type="Proteomes" id="UP000001555"/>
    </source>
</evidence>
<keyword evidence="4" id="KW-1185">Reference proteome</keyword>
<organism>
    <name type="scientific">Ixodes scapularis</name>
    <name type="common">Black-legged tick</name>
    <name type="synonym">Deer tick</name>
    <dbReference type="NCBI Taxonomy" id="6945"/>
    <lineage>
        <taxon>Eukaryota</taxon>
        <taxon>Metazoa</taxon>
        <taxon>Ecdysozoa</taxon>
        <taxon>Arthropoda</taxon>
        <taxon>Chelicerata</taxon>
        <taxon>Arachnida</taxon>
        <taxon>Acari</taxon>
        <taxon>Parasitiformes</taxon>
        <taxon>Ixodida</taxon>
        <taxon>Ixodoidea</taxon>
        <taxon>Ixodidae</taxon>
        <taxon>Ixodinae</taxon>
        <taxon>Ixodes</taxon>
    </lineage>
</organism>
<dbReference type="VEuPathDB" id="VectorBase:ISCI011921"/>
<dbReference type="PROSITE" id="PS50878">
    <property type="entry name" value="RT_POL"/>
    <property type="match status" value="1"/>
</dbReference>
<accession>B7QBI0</accession>
<dbReference type="VEuPathDB" id="VectorBase:ISCP_005207"/>
<dbReference type="PANTHER" id="PTHR19446">
    <property type="entry name" value="REVERSE TRANSCRIPTASES"/>
    <property type="match status" value="1"/>
</dbReference>
<sequence length="357" mass="39802">MASTDLTKAFHQVSVEAILTGARRAGFSSKFVRHIKDLYTNSSIILQFQGETLGVQPTTDVRQGDTLSPVLFNLVLDEYFTNVDPNIGCCSYASTIQDFFMPRGLRVNIKKSFMLSMQPSGREKKLKISTDNIFTVAGSPLPTSEVTTLWRYLGVTLSPQGTKNMGLRTQLQELLTRVSKAPLQPQQRLPQWQVQWEPHYAVSGTVMKPDLVAYKDADCVVLDAQIAGTTLGLPEEGQVWAAESAHDLKGLGFTDNDLKIMSVRCLQGGMACFRDPKKAQEEGCGQRAPPPPRNRAQRRRQLYEEHQRLHRLGPKVLVDKICMQGADPTTTLKELHRVYDPLMSTPSHQVDSITSKS</sequence>
<evidence type="ECO:0000313" key="2">
    <source>
        <dbReference type="EMBL" id="EEC16202.1"/>
    </source>
</evidence>
<keyword evidence="2" id="KW-0548">Nucleotidyltransferase</keyword>
<dbReference type="GO" id="GO:0003964">
    <property type="term" value="F:RNA-directed DNA polymerase activity"/>
    <property type="evidence" value="ECO:0007669"/>
    <property type="project" value="UniProtKB-KW"/>
</dbReference>
<protein>
    <submittedName>
        <fullName evidence="2 3">Reverse transcriptase, putative</fullName>
        <ecNumber evidence="2">2.7.7.49</ecNumber>
    </submittedName>
</protein>
<evidence type="ECO:0000313" key="3">
    <source>
        <dbReference type="EnsemblMetazoa" id="ISCW011921-PA"/>
    </source>
</evidence>
<keyword evidence="2" id="KW-0808">Transferase</keyword>
<reference evidence="3" key="2">
    <citation type="submission" date="2020-05" db="UniProtKB">
        <authorList>
            <consortium name="EnsemblMetazoa"/>
        </authorList>
    </citation>
    <scope>IDENTIFICATION</scope>
    <source>
        <strain evidence="3">wikel</strain>
    </source>
</reference>
<dbReference type="EMBL" id="DS901637">
    <property type="protein sequence ID" value="EEC16202.1"/>
    <property type="molecule type" value="Genomic_DNA"/>
</dbReference>
<dbReference type="EnsemblMetazoa" id="ISCW011921-RA">
    <property type="protein sequence ID" value="ISCW011921-PA"/>
    <property type="gene ID" value="ISCW011921"/>
</dbReference>
<feature type="domain" description="Reverse transcriptase" evidence="1">
    <location>
        <begin position="1"/>
        <end position="157"/>
    </location>
</feature>
<proteinExistence type="predicted"/>
<gene>
    <name evidence="2" type="ORF">IscW_ISCW011921</name>
</gene>
<dbReference type="VEuPathDB" id="VectorBase:ISCW011921"/>
<dbReference type="EMBL" id="ABJB011122614">
    <property type="status" value="NOT_ANNOTATED_CDS"/>
    <property type="molecule type" value="Genomic_DNA"/>
</dbReference>